<dbReference type="CDD" id="cd18787">
    <property type="entry name" value="SF2_C_DEAD"/>
    <property type="match status" value="1"/>
</dbReference>
<evidence type="ECO:0000256" key="5">
    <source>
        <dbReference type="ARBA" id="ARBA00022806"/>
    </source>
</evidence>
<name>A0ABM4D9J4_HYDVU</name>
<keyword evidence="2" id="KW-0540">Nuclease</keyword>
<dbReference type="Pfam" id="PF00622">
    <property type="entry name" value="SPRY"/>
    <property type="match status" value="1"/>
</dbReference>
<dbReference type="InterPro" id="IPR001870">
    <property type="entry name" value="B30.2/SPRY"/>
</dbReference>
<dbReference type="InterPro" id="IPR001650">
    <property type="entry name" value="Helicase_C-like"/>
</dbReference>
<dbReference type="InterPro" id="IPR011545">
    <property type="entry name" value="DEAD/DEAH_box_helicase_dom"/>
</dbReference>
<comment type="catalytic activity">
    <reaction evidence="10">
        <text>ATP + H2O = ADP + phosphate + H(+)</text>
        <dbReference type="Rhea" id="RHEA:13065"/>
        <dbReference type="ChEBI" id="CHEBI:15377"/>
        <dbReference type="ChEBI" id="CHEBI:15378"/>
        <dbReference type="ChEBI" id="CHEBI:30616"/>
        <dbReference type="ChEBI" id="CHEBI:43474"/>
        <dbReference type="ChEBI" id="CHEBI:456216"/>
        <dbReference type="EC" id="3.6.4.13"/>
    </reaction>
</comment>
<evidence type="ECO:0000259" key="14">
    <source>
        <dbReference type="PROSITE" id="PS51195"/>
    </source>
</evidence>
<dbReference type="InterPro" id="IPR014014">
    <property type="entry name" value="RNA_helicase_DEAD_Q_motif"/>
</dbReference>
<dbReference type="CDD" id="cd12873">
    <property type="entry name" value="SPRY_DDX1"/>
    <property type="match status" value="1"/>
</dbReference>
<dbReference type="SUPFAM" id="SSF52540">
    <property type="entry name" value="P-loop containing nucleoside triphosphate hydrolases"/>
    <property type="match status" value="2"/>
</dbReference>
<sequence>MAGHFSEFGMLPELLKGVDEMGWGLATDIQAEAIPMILGGGDVLMAAETGSGKTGAFCLPVIQIVYENILANLSEQPGNQKTKTEGKWEMSKLDRSSSFAISEDGLLCQSREHKEWQGSRSTLGVSKGSYYYEVKVTDEGLCRVGFSTENATLEVGCDSESFGFGGTGKKSTNKQFDTYGEPYGKNDIIGCFINLDNGTIKYSKNGKDLGHAFDIPKRLYGSSFFASVTLKNAELLFNFGDTPFQHATPHSTYLPLSKAKDATLSKKLSVSKKYTNKSSPAALIIEPSRELASQTHDQISLFKKYLPDPKIKNVLLVGGENSSEQIKALQSGVDIVTGTPGKLDDFISSGNLLLDQVRFLILDEADGLLNQNQGQLIEKLYNLCPKMSSDGKRLQVVLCSATLHNLEVKKLADKIMHFPTWIDLKGQDSVPDTVHHVVCNVDPKSDTSWHFLKHKIQTDGIHLKDDTHPTSKLPECLSEAVKVLKGEYVIKAISQLKMDQGIIFCRTKLDCDNLERYMKSKDVNEFSCVCLHSDRTPNERTKNLWSFKNKKVKFLICTDVAARGLDIKGVPFVINVTLPDEKANYVHRIGRVGRAERMGLALSLVSKYKEKVWYHKCDSRGANCNNTKLLKEGGCAIWYDEQNYLSEIEEHLGETISQISNDMVVPINEFDGKVVYGQKRQNKGSGFKYHLEELAPAVKDLAKLEKQVQLSYLQYQIDWRQTIS</sequence>
<evidence type="ECO:0000256" key="7">
    <source>
        <dbReference type="ARBA" id="ARBA00022840"/>
    </source>
</evidence>
<dbReference type="PROSITE" id="PS51194">
    <property type="entry name" value="HELICASE_CTER"/>
    <property type="match status" value="1"/>
</dbReference>
<feature type="domain" description="Helicase C-terminal" evidence="13">
    <location>
        <begin position="488"/>
        <end position="671"/>
    </location>
</feature>
<feature type="domain" description="B30.2/SPRY" evidence="11">
    <location>
        <begin position="68"/>
        <end position="244"/>
    </location>
</feature>
<evidence type="ECO:0000259" key="11">
    <source>
        <dbReference type="PROSITE" id="PS50188"/>
    </source>
</evidence>
<evidence type="ECO:0000256" key="9">
    <source>
        <dbReference type="PROSITE-ProRule" id="PRU00552"/>
    </source>
</evidence>
<evidence type="ECO:0000256" key="3">
    <source>
        <dbReference type="ARBA" id="ARBA00022741"/>
    </source>
</evidence>
<gene>
    <name evidence="16" type="primary">LOC100208995</name>
</gene>
<keyword evidence="8 10" id="KW-0694">RNA-binding</keyword>
<dbReference type="GeneID" id="100208995"/>
<dbReference type="InterPro" id="IPR013320">
    <property type="entry name" value="ConA-like_dom_sf"/>
</dbReference>
<evidence type="ECO:0000313" key="15">
    <source>
        <dbReference type="Proteomes" id="UP001652625"/>
    </source>
</evidence>
<keyword evidence="4 10" id="KW-0378">Hydrolase</keyword>
<dbReference type="PROSITE" id="PS51192">
    <property type="entry name" value="HELICASE_ATP_BIND_1"/>
    <property type="match status" value="1"/>
</dbReference>
<dbReference type="InterPro" id="IPR027417">
    <property type="entry name" value="P-loop_NTPase"/>
</dbReference>
<evidence type="ECO:0000256" key="4">
    <source>
        <dbReference type="ARBA" id="ARBA00022801"/>
    </source>
</evidence>
<dbReference type="SMART" id="SM00490">
    <property type="entry name" value="HELICc"/>
    <property type="match status" value="1"/>
</dbReference>
<evidence type="ECO:0000313" key="16">
    <source>
        <dbReference type="RefSeq" id="XP_065671010.1"/>
    </source>
</evidence>
<dbReference type="InterPro" id="IPR014001">
    <property type="entry name" value="Helicase_ATP-bd"/>
</dbReference>
<dbReference type="SMART" id="SM00487">
    <property type="entry name" value="DEXDc"/>
    <property type="match status" value="1"/>
</dbReference>
<keyword evidence="7 10" id="KW-0067">ATP-binding</keyword>
<dbReference type="Pfam" id="PF00271">
    <property type="entry name" value="Helicase_C"/>
    <property type="match status" value="1"/>
</dbReference>
<evidence type="ECO:0000256" key="6">
    <source>
        <dbReference type="ARBA" id="ARBA00022839"/>
    </source>
</evidence>
<proteinExistence type="inferred from homology"/>
<dbReference type="Gene3D" id="3.40.50.300">
    <property type="entry name" value="P-loop containing nucleotide triphosphate hydrolases"/>
    <property type="match status" value="3"/>
</dbReference>
<comment type="domain">
    <text evidence="10">The helicase domain is involved in the stimulation of RELA transcriptional activity.</text>
</comment>
<evidence type="ECO:0000256" key="10">
    <source>
        <dbReference type="RuleBase" id="RU365068"/>
    </source>
</evidence>
<dbReference type="PROSITE" id="PS50188">
    <property type="entry name" value="B302_SPRY"/>
    <property type="match status" value="1"/>
</dbReference>
<feature type="short sequence motif" description="Q motif" evidence="9">
    <location>
        <begin position="3"/>
        <end position="31"/>
    </location>
</feature>
<keyword evidence="5 10" id="KW-0347">Helicase</keyword>
<keyword evidence="6" id="KW-0269">Exonuclease</keyword>
<dbReference type="PROSITE" id="PS51195">
    <property type="entry name" value="Q_MOTIF"/>
    <property type="match status" value="1"/>
</dbReference>
<dbReference type="EC" id="3.6.4.13" evidence="10"/>
<dbReference type="Gene3D" id="2.60.120.920">
    <property type="match status" value="1"/>
</dbReference>
<dbReference type="InterPro" id="IPR003877">
    <property type="entry name" value="SPRY_dom"/>
</dbReference>
<dbReference type="InterPro" id="IPR043136">
    <property type="entry name" value="B30.2/SPRY_sf"/>
</dbReference>
<keyword evidence="3 10" id="KW-0547">Nucleotide-binding</keyword>
<dbReference type="GO" id="GO:0004386">
    <property type="term" value="F:helicase activity"/>
    <property type="evidence" value="ECO:0007669"/>
    <property type="project" value="UniProtKB-KW"/>
</dbReference>
<dbReference type="Pfam" id="PF00270">
    <property type="entry name" value="DEAD"/>
    <property type="match status" value="2"/>
</dbReference>
<accession>A0ABM4D9J4</accession>
<dbReference type="SUPFAM" id="SSF49899">
    <property type="entry name" value="Concanavalin A-like lectins/glucanases"/>
    <property type="match status" value="1"/>
</dbReference>
<dbReference type="Proteomes" id="UP001652625">
    <property type="component" value="Chromosome 13"/>
</dbReference>
<comment type="similarity">
    <text evidence="1">Belongs to the DEAD box helicase family. DDX1 subfamily.</text>
</comment>
<comment type="function">
    <text evidence="10">RNA helicase.</text>
</comment>
<evidence type="ECO:0000256" key="1">
    <source>
        <dbReference type="ARBA" id="ARBA00008765"/>
    </source>
</evidence>
<keyword evidence="15" id="KW-1185">Reference proteome</keyword>
<feature type="domain" description="DEAD-box RNA helicase Q" evidence="14">
    <location>
        <begin position="3"/>
        <end position="31"/>
    </location>
</feature>
<feature type="domain" description="Helicase ATP-binding" evidence="12">
    <location>
        <begin position="282"/>
        <end position="421"/>
    </location>
</feature>
<evidence type="ECO:0000256" key="2">
    <source>
        <dbReference type="ARBA" id="ARBA00022722"/>
    </source>
</evidence>
<organism evidence="15 16">
    <name type="scientific">Hydra vulgaris</name>
    <name type="common">Hydra</name>
    <name type="synonym">Hydra attenuata</name>
    <dbReference type="NCBI Taxonomy" id="6087"/>
    <lineage>
        <taxon>Eukaryota</taxon>
        <taxon>Metazoa</taxon>
        <taxon>Cnidaria</taxon>
        <taxon>Hydrozoa</taxon>
        <taxon>Hydroidolina</taxon>
        <taxon>Anthoathecata</taxon>
        <taxon>Aplanulata</taxon>
        <taxon>Hydridae</taxon>
        <taxon>Hydra</taxon>
    </lineage>
</organism>
<evidence type="ECO:0000259" key="13">
    <source>
        <dbReference type="PROSITE" id="PS51194"/>
    </source>
</evidence>
<evidence type="ECO:0000259" key="12">
    <source>
        <dbReference type="PROSITE" id="PS51192"/>
    </source>
</evidence>
<evidence type="ECO:0000256" key="8">
    <source>
        <dbReference type="ARBA" id="ARBA00022884"/>
    </source>
</evidence>
<dbReference type="PANTHER" id="PTHR24031">
    <property type="entry name" value="RNA HELICASE"/>
    <property type="match status" value="1"/>
</dbReference>
<dbReference type="RefSeq" id="XP_065671010.1">
    <property type="nucleotide sequence ID" value="XM_065814938.1"/>
</dbReference>
<dbReference type="SMART" id="SM00449">
    <property type="entry name" value="SPRY"/>
    <property type="match status" value="1"/>
</dbReference>
<reference evidence="16" key="1">
    <citation type="submission" date="2025-08" db="UniProtKB">
        <authorList>
            <consortium name="RefSeq"/>
        </authorList>
    </citation>
    <scope>IDENTIFICATION</scope>
</reference>
<protein>
    <recommendedName>
        <fullName evidence="10">ATP-dependent RNA helicase</fullName>
        <ecNumber evidence="10">3.6.4.13</ecNumber>
    </recommendedName>
</protein>